<sequence>MIFHQTFANGLFLIVFTGGQIFAGDVIFAFHFRRIKLYVVNAARGGVYATTHNTVNDQFVRYVEFQHVIHHNTRFFHCVSLRDRARETVQQKTVTAVFLGDTLFNQRNHQFIGHQFTGVHDIFRLFAQLGA</sequence>
<dbReference type="AlphaFoldDB" id="A0A655ERH5"/>
<dbReference type="Proteomes" id="UP000041314">
    <property type="component" value="Unassembled WGS sequence"/>
</dbReference>
<keyword evidence="1" id="KW-1133">Transmembrane helix</keyword>
<accession>A0A655ERH5</accession>
<reference evidence="4 5" key="1">
    <citation type="submission" date="2015-03" db="EMBL/GenBank/DDBJ databases">
        <authorList>
            <consortium name="Pathogen Informatics"/>
        </authorList>
    </citation>
    <scope>NUCLEOTIDE SEQUENCE [LARGE SCALE GENOMIC DNA]</scope>
    <source>
        <strain evidence="2 4">A1104</strain>
        <strain evidence="3 5">D4891</strain>
    </source>
</reference>
<name>A0A655ERH5_SALET</name>
<feature type="transmembrane region" description="Helical" evidence="1">
    <location>
        <begin position="6"/>
        <end position="30"/>
    </location>
</feature>
<organism evidence="2 4">
    <name type="scientific">Salmonella enterica subsp. enterica serovar Bovismorbificans</name>
    <dbReference type="NCBI Taxonomy" id="58097"/>
    <lineage>
        <taxon>Bacteria</taxon>
        <taxon>Pseudomonadati</taxon>
        <taxon>Pseudomonadota</taxon>
        <taxon>Gammaproteobacteria</taxon>
        <taxon>Enterobacterales</taxon>
        <taxon>Enterobacteriaceae</taxon>
        <taxon>Salmonella</taxon>
    </lineage>
</organism>
<evidence type="ECO:0000256" key="1">
    <source>
        <dbReference type="SAM" id="Phobius"/>
    </source>
</evidence>
<dbReference type="EMBL" id="CQPA01000102">
    <property type="protein sequence ID" value="CNV32796.1"/>
    <property type="molecule type" value="Genomic_DNA"/>
</dbReference>
<keyword evidence="1" id="KW-0812">Transmembrane</keyword>
<dbReference type="EMBL" id="CQPD01000129">
    <property type="protein sequence ID" value="CNV33687.1"/>
    <property type="molecule type" value="Genomic_DNA"/>
</dbReference>
<keyword evidence="1" id="KW-0472">Membrane</keyword>
<evidence type="ECO:0000313" key="2">
    <source>
        <dbReference type="EMBL" id="CNV32796.1"/>
    </source>
</evidence>
<evidence type="ECO:0000313" key="5">
    <source>
        <dbReference type="Proteomes" id="UP000042394"/>
    </source>
</evidence>
<evidence type="ECO:0000313" key="4">
    <source>
        <dbReference type="Proteomes" id="UP000041314"/>
    </source>
</evidence>
<proteinExistence type="predicted"/>
<gene>
    <name evidence="2" type="ORF">ERS008198_05062</name>
    <name evidence="3" type="ORF">ERS008207_05011</name>
</gene>
<evidence type="ECO:0000313" key="3">
    <source>
        <dbReference type="EMBL" id="CNV33687.1"/>
    </source>
</evidence>
<dbReference type="Proteomes" id="UP000042394">
    <property type="component" value="Unassembled WGS sequence"/>
</dbReference>
<protein>
    <submittedName>
        <fullName evidence="2">Uncharacterized protein</fullName>
    </submittedName>
</protein>